<evidence type="ECO:0000256" key="1">
    <source>
        <dbReference type="ARBA" id="ARBA00022676"/>
    </source>
</evidence>
<proteinExistence type="predicted"/>
<evidence type="ECO:0000313" key="4">
    <source>
        <dbReference type="Proteomes" id="UP001485459"/>
    </source>
</evidence>
<dbReference type="PANTHER" id="PTHR10176:SF3">
    <property type="entry name" value="GLYCOGEN [STARCH] SYNTHASE"/>
    <property type="match status" value="1"/>
</dbReference>
<dbReference type="EMBL" id="CP149822">
    <property type="protein sequence ID" value="WZN40781.1"/>
    <property type="molecule type" value="Genomic_DNA"/>
</dbReference>
<dbReference type="SUPFAM" id="SSF53756">
    <property type="entry name" value="UDP-Glycosyltransferase/glycogen phosphorylase"/>
    <property type="match status" value="2"/>
</dbReference>
<sequence>MVNIQLQPDFIFEISWEVCNKVGGIHTVLCTKARLMQEEWGDRFVMIGPDLPTLNGINPELLEDKTLFPVWKAQLQEKGLSVRAGRWNIPGQPLVMLIDFTPLFRQKNEIFTALWIRYHLDSLSGQWDYIEPACFGYAAGLAIECFYRSHLNSTDKIVAQFHEWMTGAGILCLENLAPQIATVFTTHATVVGRAIAGSGQPFYSTFPAIHAETAAREMNVISKHSLEKISANIADCFTCVSEFTARECEKFLDKQPDFITPNGFDPSFVPPPAIFEAKRAAARAKVRSVAAALFQQELPEDTLLIIKSGRYEFRNKGIDLFIDSLALLKNDPQLKRTLLAVIFVPASHTGPRDLLVESLAHPDFLHPRTGEVLTHNLQAAEADPVMKRLRGHNLDNSPASHVKVLFVPTYLDGEDGIFNMPYYDILLGFDLAIFPSYYEPWGYTPLESLAFHIPALTTSLSGFGAAVRQLPDYTGDGVFIIDRKDGNEKEVAAAISGIIRDYSRMPAAEVEKIAAPQLESVHISGGTILSIAIKWLMISHCKKACKGSGYSGRSRRPFLLPQRRI</sequence>
<dbReference type="GO" id="GO:0016757">
    <property type="term" value="F:glycosyltransferase activity"/>
    <property type="evidence" value="ECO:0007669"/>
    <property type="project" value="UniProtKB-KW"/>
</dbReference>
<dbReference type="RefSeq" id="WP_341835646.1">
    <property type="nucleotide sequence ID" value="NZ_CP149822.1"/>
</dbReference>
<dbReference type="InterPro" id="IPR008631">
    <property type="entry name" value="Glycogen_synth"/>
</dbReference>
<gene>
    <name evidence="3" type="ORF">WJU16_22735</name>
</gene>
<evidence type="ECO:0000256" key="2">
    <source>
        <dbReference type="ARBA" id="ARBA00022679"/>
    </source>
</evidence>
<dbReference type="Pfam" id="PF05693">
    <property type="entry name" value="Glycogen_syn"/>
    <property type="match status" value="2"/>
</dbReference>
<keyword evidence="4" id="KW-1185">Reference proteome</keyword>
<organism evidence="3 4">
    <name type="scientific">Chitinophaga pollutisoli</name>
    <dbReference type="NCBI Taxonomy" id="3133966"/>
    <lineage>
        <taxon>Bacteria</taxon>
        <taxon>Pseudomonadati</taxon>
        <taxon>Bacteroidota</taxon>
        <taxon>Chitinophagia</taxon>
        <taxon>Chitinophagales</taxon>
        <taxon>Chitinophagaceae</taxon>
        <taxon>Chitinophaga</taxon>
    </lineage>
</organism>
<dbReference type="Gene3D" id="3.40.50.2000">
    <property type="entry name" value="Glycogen Phosphorylase B"/>
    <property type="match status" value="2"/>
</dbReference>
<accession>A0ABZ2YPE1</accession>
<reference evidence="4" key="1">
    <citation type="submission" date="2024-03" db="EMBL/GenBank/DDBJ databases">
        <title>Chitinophaga horti sp. nov., isolated from garden soil.</title>
        <authorList>
            <person name="Lee D.S."/>
            <person name="Han D.M."/>
            <person name="Baek J.H."/>
            <person name="Choi D.G."/>
            <person name="Jeon J.H."/>
            <person name="Jeon C.O."/>
        </authorList>
    </citation>
    <scope>NUCLEOTIDE SEQUENCE [LARGE SCALE GENOMIC DNA]</scope>
    <source>
        <strain evidence="4">GPA1</strain>
    </source>
</reference>
<dbReference type="Proteomes" id="UP001485459">
    <property type="component" value="Chromosome"/>
</dbReference>
<keyword evidence="2 3" id="KW-0808">Transferase</keyword>
<evidence type="ECO:0000313" key="3">
    <source>
        <dbReference type="EMBL" id="WZN40781.1"/>
    </source>
</evidence>
<dbReference type="EC" id="2.4.-.-" evidence="3"/>
<protein>
    <submittedName>
        <fullName evidence="3">Glycosyltransferase</fullName>
        <ecNumber evidence="3">2.4.-.-</ecNumber>
    </submittedName>
</protein>
<dbReference type="PANTHER" id="PTHR10176">
    <property type="entry name" value="GLYCOGEN SYNTHASE"/>
    <property type="match status" value="1"/>
</dbReference>
<keyword evidence="1 3" id="KW-0328">Glycosyltransferase</keyword>
<name>A0ABZ2YPE1_9BACT</name>